<keyword evidence="2" id="KW-1185">Reference proteome</keyword>
<dbReference type="AlphaFoldDB" id="A0A1X6YG31"/>
<gene>
    <name evidence="1" type="ORF">ROJ8625_00693</name>
</gene>
<evidence type="ECO:0000313" key="1">
    <source>
        <dbReference type="EMBL" id="SLN19808.1"/>
    </source>
</evidence>
<dbReference type="OrthoDB" id="9963244at2"/>
<dbReference type="RefSeq" id="WP_085790419.1">
    <property type="nucleotide sequence ID" value="NZ_FWFK01000001.1"/>
</dbReference>
<organism evidence="1 2">
    <name type="scientific">Roseivivax jejudonensis</name>
    <dbReference type="NCBI Taxonomy" id="1529041"/>
    <lineage>
        <taxon>Bacteria</taxon>
        <taxon>Pseudomonadati</taxon>
        <taxon>Pseudomonadota</taxon>
        <taxon>Alphaproteobacteria</taxon>
        <taxon>Rhodobacterales</taxon>
        <taxon>Roseobacteraceae</taxon>
        <taxon>Roseivivax</taxon>
    </lineage>
</organism>
<proteinExistence type="predicted"/>
<dbReference type="EMBL" id="FWFK01000001">
    <property type="protein sequence ID" value="SLN19808.1"/>
    <property type="molecule type" value="Genomic_DNA"/>
</dbReference>
<protein>
    <submittedName>
        <fullName evidence="1">Uncharacterized protein</fullName>
    </submittedName>
</protein>
<reference evidence="1 2" key="1">
    <citation type="submission" date="2017-03" db="EMBL/GenBank/DDBJ databases">
        <authorList>
            <person name="Afonso C.L."/>
            <person name="Miller P.J."/>
            <person name="Scott M.A."/>
            <person name="Spackman E."/>
            <person name="Goraichik I."/>
            <person name="Dimitrov K.M."/>
            <person name="Suarez D.L."/>
            <person name="Swayne D.E."/>
        </authorList>
    </citation>
    <scope>NUCLEOTIDE SEQUENCE [LARGE SCALE GENOMIC DNA]</scope>
    <source>
        <strain evidence="1 2">CECT 8625</strain>
    </source>
</reference>
<dbReference type="Proteomes" id="UP000193570">
    <property type="component" value="Unassembled WGS sequence"/>
</dbReference>
<evidence type="ECO:0000313" key="2">
    <source>
        <dbReference type="Proteomes" id="UP000193570"/>
    </source>
</evidence>
<sequence length="67" mass="7169">MTDLLDISDEIARARHMVSLIQMTCAIEPDDDQKAIAEGCDAALERLDAALKGLSEINRAAAKDLAA</sequence>
<accession>A0A1X6YG31</accession>
<name>A0A1X6YG31_9RHOB</name>